<protein>
    <recommendedName>
        <fullName evidence="5">Transposase DDE domain-containing protein</fullName>
    </recommendedName>
</protein>
<evidence type="ECO:0000256" key="1">
    <source>
        <dbReference type="SAM" id="MobiDB-lite"/>
    </source>
</evidence>
<keyword evidence="2" id="KW-0472">Membrane</keyword>
<dbReference type="EMBL" id="BAABBA010000001">
    <property type="protein sequence ID" value="GAA4285657.1"/>
    <property type="molecule type" value="Genomic_DNA"/>
</dbReference>
<reference evidence="4" key="1">
    <citation type="journal article" date="2019" name="Int. J. Syst. Evol. Microbiol.">
        <title>The Global Catalogue of Microorganisms (GCM) 10K type strain sequencing project: providing services to taxonomists for standard genome sequencing and annotation.</title>
        <authorList>
            <consortium name="The Broad Institute Genomics Platform"/>
            <consortium name="The Broad Institute Genome Sequencing Center for Infectious Disease"/>
            <person name="Wu L."/>
            <person name="Ma J."/>
        </authorList>
    </citation>
    <scope>NUCLEOTIDE SEQUENCE [LARGE SCALE GENOMIC DNA]</scope>
    <source>
        <strain evidence="4">JCM 17459</strain>
    </source>
</reference>
<comment type="caution">
    <text evidence="3">The sequence shown here is derived from an EMBL/GenBank/DDBJ whole genome shotgun (WGS) entry which is preliminary data.</text>
</comment>
<organism evidence="3 4">
    <name type="scientific">Georgenia daeguensis</name>
    <dbReference type="NCBI Taxonomy" id="908355"/>
    <lineage>
        <taxon>Bacteria</taxon>
        <taxon>Bacillati</taxon>
        <taxon>Actinomycetota</taxon>
        <taxon>Actinomycetes</taxon>
        <taxon>Micrococcales</taxon>
        <taxon>Bogoriellaceae</taxon>
        <taxon>Georgenia</taxon>
    </lineage>
</organism>
<keyword evidence="2" id="KW-0812">Transmembrane</keyword>
<evidence type="ECO:0000256" key="2">
    <source>
        <dbReference type="SAM" id="Phobius"/>
    </source>
</evidence>
<dbReference type="RefSeq" id="WP_345036241.1">
    <property type="nucleotide sequence ID" value="NZ_BAABBA010000001.1"/>
</dbReference>
<feature type="transmembrane region" description="Helical" evidence="2">
    <location>
        <begin position="115"/>
        <end position="132"/>
    </location>
</feature>
<name>A0ABP8ENT7_9MICO</name>
<keyword evidence="4" id="KW-1185">Reference proteome</keyword>
<evidence type="ECO:0008006" key="5">
    <source>
        <dbReference type="Google" id="ProtNLM"/>
    </source>
</evidence>
<feature type="compositionally biased region" description="Gly residues" evidence="1">
    <location>
        <begin position="214"/>
        <end position="223"/>
    </location>
</feature>
<gene>
    <name evidence="3" type="ORF">GCM10022262_00160</name>
</gene>
<evidence type="ECO:0000313" key="4">
    <source>
        <dbReference type="Proteomes" id="UP001499841"/>
    </source>
</evidence>
<feature type="transmembrane region" description="Helical" evidence="2">
    <location>
        <begin position="6"/>
        <end position="29"/>
    </location>
</feature>
<evidence type="ECO:0000313" key="3">
    <source>
        <dbReference type="EMBL" id="GAA4285657.1"/>
    </source>
</evidence>
<accession>A0ABP8ENT7</accession>
<proteinExistence type="predicted"/>
<feature type="region of interest" description="Disordered" evidence="1">
    <location>
        <begin position="213"/>
        <end position="271"/>
    </location>
</feature>
<keyword evidence="2" id="KW-1133">Transmembrane helix</keyword>
<sequence>MGDVGIAVWLAAGYGVALLGVAHALDLLARRTSTNTARWRSGAFTYHADHDAWVCPEDQWLWPHSFDPENRVMRYRASPAVCNSCPVKDTCTTSTHGREVSRGVDPWPASEAERFHRGIACAVAVLGAVWPLGMMLDGGSAGELVVLAVALAVVAAGSWPLWSHLRRTPAAFPEHVRIEMPDDAAAARAVAAAREARRRSGYASDRLRCARDGAGAGSGGAAGTGPVPIEIGSRAPMPGGGDDRFATRWGAFEKAADGGELPGGWSRRGKR</sequence>
<dbReference type="Proteomes" id="UP001499841">
    <property type="component" value="Unassembled WGS sequence"/>
</dbReference>
<feature type="transmembrane region" description="Helical" evidence="2">
    <location>
        <begin position="144"/>
        <end position="162"/>
    </location>
</feature>